<evidence type="ECO:0000256" key="1">
    <source>
        <dbReference type="SAM" id="Phobius"/>
    </source>
</evidence>
<evidence type="ECO:0000313" key="2">
    <source>
        <dbReference type="EMBL" id="RPF21977.1"/>
    </source>
</evidence>
<feature type="transmembrane region" description="Helical" evidence="1">
    <location>
        <begin position="108"/>
        <end position="127"/>
    </location>
</feature>
<comment type="caution">
    <text evidence="2">The sequence shown here is derived from an EMBL/GenBank/DDBJ whole genome shotgun (WGS) entry which is preliminary data.</text>
</comment>
<name>A0A3N4YPB9_9MICO</name>
<keyword evidence="1" id="KW-0812">Transmembrane</keyword>
<organism evidence="2 3">
    <name type="scientific">Myceligenerans xiligouense</name>
    <dbReference type="NCBI Taxonomy" id="253184"/>
    <lineage>
        <taxon>Bacteria</taxon>
        <taxon>Bacillati</taxon>
        <taxon>Actinomycetota</taxon>
        <taxon>Actinomycetes</taxon>
        <taxon>Micrococcales</taxon>
        <taxon>Promicromonosporaceae</taxon>
        <taxon>Myceligenerans</taxon>
    </lineage>
</organism>
<feature type="transmembrane region" description="Helical" evidence="1">
    <location>
        <begin position="12"/>
        <end position="35"/>
    </location>
</feature>
<dbReference type="EMBL" id="RKQZ01000001">
    <property type="protein sequence ID" value="RPF21977.1"/>
    <property type="molecule type" value="Genomic_DNA"/>
</dbReference>
<protein>
    <submittedName>
        <fullName evidence="2">Uncharacterized protein</fullName>
    </submittedName>
</protein>
<dbReference type="RefSeq" id="WP_148089900.1">
    <property type="nucleotide sequence ID" value="NZ_RKQZ01000001.1"/>
</dbReference>
<reference evidence="2 3" key="1">
    <citation type="submission" date="2018-11" db="EMBL/GenBank/DDBJ databases">
        <title>Sequencing the genomes of 1000 actinobacteria strains.</title>
        <authorList>
            <person name="Klenk H.-P."/>
        </authorList>
    </citation>
    <scope>NUCLEOTIDE SEQUENCE [LARGE SCALE GENOMIC DNA]</scope>
    <source>
        <strain evidence="2 3">DSM 15700</strain>
    </source>
</reference>
<keyword evidence="3" id="KW-1185">Reference proteome</keyword>
<evidence type="ECO:0000313" key="3">
    <source>
        <dbReference type="Proteomes" id="UP000280501"/>
    </source>
</evidence>
<keyword evidence="1" id="KW-1133">Transmembrane helix</keyword>
<dbReference type="AlphaFoldDB" id="A0A3N4YPB9"/>
<accession>A0A3N4YPB9</accession>
<proteinExistence type="predicted"/>
<gene>
    <name evidence="2" type="ORF">EDD34_2620</name>
</gene>
<sequence>MSPAPLTRPRAARWCPPTVAVSAAVLVTLLVLMFAGHQMSASDGHHAAGCAHAPGAGPLGAAGSFDEVSPGAGAVPTTALGAPGQAVLPGVVAGDGHAAPGDCSGYCGALLICTILLVAVIVAAGLVRRRPSAARPARTPRAGISLPVAFRGLAPAPDLVALGISRT</sequence>
<dbReference type="Proteomes" id="UP000280501">
    <property type="component" value="Unassembled WGS sequence"/>
</dbReference>
<keyword evidence="1" id="KW-0472">Membrane</keyword>